<dbReference type="PANTHER" id="PTHR22789:SF0">
    <property type="entry name" value="3-OXO-TETRONATE 4-PHOSPHATE DECARBOXYLASE-RELATED"/>
    <property type="match status" value="1"/>
</dbReference>
<dbReference type="SMART" id="SM01007">
    <property type="entry name" value="Aldolase_II"/>
    <property type="match status" value="1"/>
</dbReference>
<gene>
    <name evidence="4" type="ORF">UFOPK1425_00738</name>
</gene>
<dbReference type="AlphaFoldDB" id="A0A6J6BZ84"/>
<dbReference type="Pfam" id="PF00596">
    <property type="entry name" value="Aldolase_II"/>
    <property type="match status" value="1"/>
</dbReference>
<dbReference type="GO" id="GO:0019323">
    <property type="term" value="P:pentose catabolic process"/>
    <property type="evidence" value="ECO:0007669"/>
    <property type="project" value="TreeGrafter"/>
</dbReference>
<dbReference type="InterPro" id="IPR001303">
    <property type="entry name" value="Aldolase_II/adducin_N"/>
</dbReference>
<dbReference type="EMBL" id="CAEZSJ010000128">
    <property type="protein sequence ID" value="CAB4544402.1"/>
    <property type="molecule type" value="Genomic_DNA"/>
</dbReference>
<evidence type="ECO:0000313" key="4">
    <source>
        <dbReference type="EMBL" id="CAB4544402.1"/>
    </source>
</evidence>
<accession>A0A6J6BZ84</accession>
<organism evidence="4">
    <name type="scientific">freshwater metagenome</name>
    <dbReference type="NCBI Taxonomy" id="449393"/>
    <lineage>
        <taxon>unclassified sequences</taxon>
        <taxon>metagenomes</taxon>
        <taxon>ecological metagenomes</taxon>
    </lineage>
</organism>
<reference evidence="4" key="1">
    <citation type="submission" date="2020-05" db="EMBL/GenBank/DDBJ databases">
        <authorList>
            <person name="Chiriac C."/>
            <person name="Salcher M."/>
            <person name="Ghai R."/>
            <person name="Kavagutti S V."/>
        </authorList>
    </citation>
    <scope>NUCLEOTIDE SEQUENCE</scope>
</reference>
<name>A0A6J6BZ84_9ZZZZ</name>
<dbReference type="GO" id="GO:0046872">
    <property type="term" value="F:metal ion binding"/>
    <property type="evidence" value="ECO:0007669"/>
    <property type="project" value="UniProtKB-KW"/>
</dbReference>
<dbReference type="GO" id="GO:0016832">
    <property type="term" value="F:aldehyde-lyase activity"/>
    <property type="evidence" value="ECO:0007669"/>
    <property type="project" value="TreeGrafter"/>
</dbReference>
<dbReference type="PANTHER" id="PTHR22789">
    <property type="entry name" value="FUCULOSE PHOSPHATE ALDOLASE"/>
    <property type="match status" value="1"/>
</dbReference>
<evidence type="ECO:0000256" key="1">
    <source>
        <dbReference type="ARBA" id="ARBA00022723"/>
    </source>
</evidence>
<sequence>MTNLAKDLTELSRKAGEPAADLTIQAEGNAAVFDRENSKFLVKASGVIMGNAKEDDWVWLELGSCVEILEDARKNGSSEKLTTALNEILASSKNSDGQVRKASIETLVHVVAFHAMEVDWSLHTHPTPVVALAASKDGAKHYSGTVFPDEAVMCGPVPLFLPFANPGLDLGLGVYLGVLEYQQKHGRNPGQIILGNHGLCTFGVGARDAYGATEIAVKAAKIRLGALSAGGISFVPNDAAEAIAFRPDEILRKRLLAREALNK</sequence>
<keyword evidence="1" id="KW-0479">Metal-binding</keyword>
<dbReference type="InterPro" id="IPR036409">
    <property type="entry name" value="Aldolase_II/adducin_N_sf"/>
</dbReference>
<keyword evidence="2" id="KW-0456">Lyase</keyword>
<evidence type="ECO:0000259" key="3">
    <source>
        <dbReference type="SMART" id="SM01007"/>
    </source>
</evidence>
<evidence type="ECO:0000256" key="2">
    <source>
        <dbReference type="ARBA" id="ARBA00023239"/>
    </source>
</evidence>
<feature type="domain" description="Class II aldolase/adducin N-terminal" evidence="3">
    <location>
        <begin position="6"/>
        <end position="224"/>
    </location>
</feature>
<dbReference type="Gene3D" id="3.40.225.10">
    <property type="entry name" value="Class II aldolase/adducin N-terminal domain"/>
    <property type="match status" value="1"/>
</dbReference>
<dbReference type="SUPFAM" id="SSF53639">
    <property type="entry name" value="AraD/HMP-PK domain-like"/>
    <property type="match status" value="1"/>
</dbReference>
<proteinExistence type="predicted"/>
<dbReference type="InterPro" id="IPR050197">
    <property type="entry name" value="Aldolase_class_II_sugar_metab"/>
</dbReference>
<dbReference type="GO" id="GO:0005829">
    <property type="term" value="C:cytosol"/>
    <property type="evidence" value="ECO:0007669"/>
    <property type="project" value="TreeGrafter"/>
</dbReference>
<protein>
    <submittedName>
        <fullName evidence="4">Unannotated protein</fullName>
    </submittedName>
</protein>